<comment type="caution">
    <text evidence="1">The sequence shown here is derived from an EMBL/GenBank/DDBJ whole genome shotgun (WGS) entry which is preliminary data.</text>
</comment>
<keyword evidence="2" id="KW-1185">Reference proteome</keyword>
<gene>
    <name evidence="1" type="ORF">HMPREF9623_01650</name>
</gene>
<dbReference type="SUPFAM" id="SSF52540">
    <property type="entry name" value="P-loop containing nucleoside triphosphate hydrolases"/>
    <property type="match status" value="1"/>
</dbReference>
<dbReference type="Gene3D" id="3.40.50.300">
    <property type="entry name" value="P-loop containing nucleotide triphosphate hydrolases"/>
    <property type="match status" value="1"/>
</dbReference>
<dbReference type="GeneID" id="86941374"/>
<protein>
    <recommendedName>
        <fullName evidence="3">Uridine kinase</fullName>
    </recommendedName>
</protein>
<dbReference type="AlphaFoldDB" id="A0AA37DFU9"/>
<dbReference type="InterPro" id="IPR027417">
    <property type="entry name" value="P-loop_NTPase"/>
</dbReference>
<dbReference type="EMBL" id="AGEL01000013">
    <property type="protein sequence ID" value="EHO16104.1"/>
    <property type="molecule type" value="Genomic_DNA"/>
</dbReference>
<proteinExistence type="predicted"/>
<sequence length="191" mass="22494">MDNFERLFDLLSAHPRGGFLLALDGRCASGKTTMAERLQRVLPCNVIHMDDFYLPFSQRAAERMAEPGGHIWVERLRTEVLEPLRAGRKISYLPYDCHADRFLPPRKADPVLPTLVEGSYSCHPALRVLYDCCVFLDITPEYQRERLLRRNPESFEVFQTMWIPREEYYFKHCEIRKHCNFVLTAEECPRR</sequence>
<name>A0AA37DFU9_9FIRM</name>
<evidence type="ECO:0000313" key="1">
    <source>
        <dbReference type="EMBL" id="EHO16104.1"/>
    </source>
</evidence>
<evidence type="ECO:0008006" key="3">
    <source>
        <dbReference type="Google" id="ProtNLM"/>
    </source>
</evidence>
<accession>A0AA37DFU9</accession>
<reference evidence="1 2" key="1">
    <citation type="submission" date="2011-10" db="EMBL/GenBank/DDBJ databases">
        <title>The Genome Sequence of Lachnospiraceae bacterium ACC2.</title>
        <authorList>
            <consortium name="The Broad Institute Genome Sequencing Platform"/>
            <person name="Earl A."/>
            <person name="Ward D."/>
            <person name="Feldgarden M."/>
            <person name="Gevers D."/>
            <person name="Sizova M."/>
            <person name="Hazen A."/>
            <person name="Epstein S."/>
            <person name="Young S.K."/>
            <person name="Zeng Q."/>
            <person name="Gargeya S."/>
            <person name="Fitzgerald M."/>
            <person name="Haas B."/>
            <person name="Abouelleil A."/>
            <person name="Alvarado L."/>
            <person name="Arachchi H.M."/>
            <person name="Berlin A."/>
            <person name="Brown A."/>
            <person name="Chapman S.B."/>
            <person name="Chen Z."/>
            <person name="Dunbar C."/>
            <person name="Freedman E."/>
            <person name="Gearin G."/>
            <person name="Goldberg J."/>
            <person name="Griggs A."/>
            <person name="Gujja S."/>
            <person name="Heiman D."/>
            <person name="Howarth C."/>
            <person name="Larson L."/>
            <person name="Lui A."/>
            <person name="MacDonald P.J.P."/>
            <person name="Montmayeur A."/>
            <person name="Murphy C."/>
            <person name="Neiman D."/>
            <person name="Pearson M."/>
            <person name="Priest M."/>
            <person name="Roberts A."/>
            <person name="Saif S."/>
            <person name="Shea T."/>
            <person name="Shenoy N."/>
            <person name="Sisk P."/>
            <person name="Stolte C."/>
            <person name="Sykes S."/>
            <person name="Wortman J."/>
            <person name="Nusbaum C."/>
            <person name="Birren B."/>
        </authorList>
    </citation>
    <scope>NUCLEOTIDE SEQUENCE [LARGE SCALE GENOMIC DNA]</scope>
    <source>
        <strain evidence="1 2">ACC2</strain>
    </source>
</reference>
<dbReference type="RefSeq" id="WP_009533482.1">
    <property type="nucleotide sequence ID" value="NZ_JH590863.1"/>
</dbReference>
<organism evidence="1 2">
    <name type="scientific">Stomatobaculum longum</name>
    <dbReference type="NCBI Taxonomy" id="796942"/>
    <lineage>
        <taxon>Bacteria</taxon>
        <taxon>Bacillati</taxon>
        <taxon>Bacillota</taxon>
        <taxon>Clostridia</taxon>
        <taxon>Lachnospirales</taxon>
        <taxon>Lachnospiraceae</taxon>
        <taxon>Stomatobaculum</taxon>
    </lineage>
</organism>
<dbReference type="Proteomes" id="UP000018466">
    <property type="component" value="Unassembled WGS sequence"/>
</dbReference>
<evidence type="ECO:0000313" key="2">
    <source>
        <dbReference type="Proteomes" id="UP000018466"/>
    </source>
</evidence>